<sequence length="55" mass="6170">MCETETLKLDMSLLVIDGPMVKSLMVIDEIIDGLMVIELLMKTANWHSSRYSAAI</sequence>
<name>A0A0A9H4P4_ARUDO</name>
<protein>
    <submittedName>
        <fullName evidence="1">Uncharacterized protein</fullName>
    </submittedName>
</protein>
<evidence type="ECO:0000313" key="1">
    <source>
        <dbReference type="EMBL" id="JAE32145.1"/>
    </source>
</evidence>
<reference evidence="1" key="1">
    <citation type="submission" date="2014-09" db="EMBL/GenBank/DDBJ databases">
        <authorList>
            <person name="Magalhaes I.L.F."/>
            <person name="Oliveira U."/>
            <person name="Santos F.R."/>
            <person name="Vidigal T.H.D.A."/>
            <person name="Brescovit A.D."/>
            <person name="Santos A.J."/>
        </authorList>
    </citation>
    <scope>NUCLEOTIDE SEQUENCE</scope>
    <source>
        <tissue evidence="1">Shoot tissue taken approximately 20 cm above the soil surface</tissue>
    </source>
</reference>
<proteinExistence type="predicted"/>
<dbReference type="EMBL" id="GBRH01165751">
    <property type="protein sequence ID" value="JAE32145.1"/>
    <property type="molecule type" value="Transcribed_RNA"/>
</dbReference>
<reference evidence="1" key="2">
    <citation type="journal article" date="2015" name="Data Brief">
        <title>Shoot transcriptome of the giant reed, Arundo donax.</title>
        <authorList>
            <person name="Barrero R.A."/>
            <person name="Guerrero F.D."/>
            <person name="Moolhuijzen P."/>
            <person name="Goolsby J.A."/>
            <person name="Tidwell J."/>
            <person name="Bellgard S.E."/>
            <person name="Bellgard M.I."/>
        </authorList>
    </citation>
    <scope>NUCLEOTIDE SEQUENCE</scope>
    <source>
        <tissue evidence="1">Shoot tissue taken approximately 20 cm above the soil surface</tissue>
    </source>
</reference>
<dbReference type="AlphaFoldDB" id="A0A0A9H4P4"/>
<accession>A0A0A9H4P4</accession>
<organism evidence="1">
    <name type="scientific">Arundo donax</name>
    <name type="common">Giant reed</name>
    <name type="synonym">Donax arundinaceus</name>
    <dbReference type="NCBI Taxonomy" id="35708"/>
    <lineage>
        <taxon>Eukaryota</taxon>
        <taxon>Viridiplantae</taxon>
        <taxon>Streptophyta</taxon>
        <taxon>Embryophyta</taxon>
        <taxon>Tracheophyta</taxon>
        <taxon>Spermatophyta</taxon>
        <taxon>Magnoliopsida</taxon>
        <taxon>Liliopsida</taxon>
        <taxon>Poales</taxon>
        <taxon>Poaceae</taxon>
        <taxon>PACMAD clade</taxon>
        <taxon>Arundinoideae</taxon>
        <taxon>Arundineae</taxon>
        <taxon>Arundo</taxon>
    </lineage>
</organism>